<dbReference type="PRINTS" id="PR00364">
    <property type="entry name" value="DISEASERSIST"/>
</dbReference>
<dbReference type="Pfam" id="PF00931">
    <property type="entry name" value="NB-ARC"/>
    <property type="match status" value="1"/>
</dbReference>
<dbReference type="InParanoid" id="A0A200QRC8"/>
<dbReference type="Gene3D" id="1.10.8.430">
    <property type="entry name" value="Helical domain of apoptotic protease-activating factors"/>
    <property type="match status" value="1"/>
</dbReference>
<dbReference type="OMA" id="DCEMENI"/>
<evidence type="ECO:0000256" key="6">
    <source>
        <dbReference type="SAM" id="Coils"/>
    </source>
</evidence>
<reference evidence="9 10" key="1">
    <citation type="journal article" date="2017" name="Mol. Plant">
        <title>The Genome of Medicinal Plant Macleaya cordata Provides New Insights into Benzylisoquinoline Alkaloids Metabolism.</title>
        <authorList>
            <person name="Liu X."/>
            <person name="Liu Y."/>
            <person name="Huang P."/>
            <person name="Ma Y."/>
            <person name="Qing Z."/>
            <person name="Tang Q."/>
            <person name="Cao H."/>
            <person name="Cheng P."/>
            <person name="Zheng Y."/>
            <person name="Yuan Z."/>
            <person name="Zhou Y."/>
            <person name="Liu J."/>
            <person name="Tang Z."/>
            <person name="Zhuo Y."/>
            <person name="Zhang Y."/>
            <person name="Yu L."/>
            <person name="Huang J."/>
            <person name="Yang P."/>
            <person name="Peng Q."/>
            <person name="Zhang J."/>
            <person name="Jiang W."/>
            <person name="Zhang Z."/>
            <person name="Lin K."/>
            <person name="Ro D.K."/>
            <person name="Chen X."/>
            <person name="Xiong X."/>
            <person name="Shang Y."/>
            <person name="Huang S."/>
            <person name="Zeng J."/>
        </authorList>
    </citation>
    <scope>NUCLEOTIDE SEQUENCE [LARGE SCALE GENOMIC DNA]</scope>
    <source>
        <strain evidence="10">cv. BLH2017</strain>
        <tissue evidence="9">Root</tissue>
    </source>
</reference>
<evidence type="ECO:0000313" key="10">
    <source>
        <dbReference type="Proteomes" id="UP000195402"/>
    </source>
</evidence>
<dbReference type="InterPro" id="IPR002182">
    <property type="entry name" value="NB-ARC"/>
</dbReference>
<evidence type="ECO:0000259" key="7">
    <source>
        <dbReference type="Pfam" id="PF00931"/>
    </source>
</evidence>
<evidence type="ECO:0000256" key="5">
    <source>
        <dbReference type="ARBA" id="ARBA00022840"/>
    </source>
</evidence>
<dbReference type="InterPro" id="IPR050905">
    <property type="entry name" value="Plant_NBS-LRR"/>
</dbReference>
<dbReference type="InterPro" id="IPR057135">
    <property type="entry name" value="At4g27190-like_LRR"/>
</dbReference>
<dbReference type="GO" id="GO:0006952">
    <property type="term" value="P:defense response"/>
    <property type="evidence" value="ECO:0007669"/>
    <property type="project" value="UniProtKB-KW"/>
</dbReference>
<dbReference type="OrthoDB" id="1898799at2759"/>
<feature type="domain" description="Disease resistance protein At4g27190-like leucine-rich repeats" evidence="8">
    <location>
        <begin position="650"/>
        <end position="775"/>
    </location>
</feature>
<dbReference type="Pfam" id="PF23247">
    <property type="entry name" value="LRR_RPS2"/>
    <property type="match status" value="1"/>
</dbReference>
<keyword evidence="5" id="KW-0547">Nucleotide-binding</keyword>
<keyword evidence="2" id="KW-0433">Leucine-rich repeat</keyword>
<dbReference type="PANTHER" id="PTHR33463:SF198">
    <property type="entry name" value="RPP4C3"/>
    <property type="match status" value="1"/>
</dbReference>
<comment type="caution">
    <text evidence="9">The sequence shown here is derived from an EMBL/GenBank/DDBJ whole genome shotgun (WGS) entry which is preliminary data.</text>
</comment>
<keyword evidence="4" id="KW-0611">Plant defense</keyword>
<dbReference type="Gene3D" id="3.40.50.300">
    <property type="entry name" value="P-loop containing nucleotide triphosphate hydrolases"/>
    <property type="match status" value="1"/>
</dbReference>
<keyword evidence="10" id="KW-1185">Reference proteome</keyword>
<dbReference type="FunCoup" id="A0A200QRC8">
    <property type="interactions" value="17"/>
</dbReference>
<dbReference type="Gene3D" id="3.80.10.10">
    <property type="entry name" value="Ribonuclease Inhibitor"/>
    <property type="match status" value="2"/>
</dbReference>
<dbReference type="AlphaFoldDB" id="A0A200QRC8"/>
<dbReference type="Proteomes" id="UP000195402">
    <property type="component" value="Unassembled WGS sequence"/>
</dbReference>
<name>A0A200QRC8_MACCD</name>
<organism evidence="9 10">
    <name type="scientific">Macleaya cordata</name>
    <name type="common">Five-seeded plume-poppy</name>
    <name type="synonym">Bocconia cordata</name>
    <dbReference type="NCBI Taxonomy" id="56857"/>
    <lineage>
        <taxon>Eukaryota</taxon>
        <taxon>Viridiplantae</taxon>
        <taxon>Streptophyta</taxon>
        <taxon>Embryophyta</taxon>
        <taxon>Tracheophyta</taxon>
        <taxon>Spermatophyta</taxon>
        <taxon>Magnoliopsida</taxon>
        <taxon>Ranunculales</taxon>
        <taxon>Papaveraceae</taxon>
        <taxon>Papaveroideae</taxon>
        <taxon>Macleaya</taxon>
    </lineage>
</organism>
<gene>
    <name evidence="9" type="ORF">BVC80_3525g1</name>
</gene>
<dbReference type="InterPro" id="IPR042197">
    <property type="entry name" value="Apaf_helical"/>
</dbReference>
<evidence type="ECO:0000256" key="3">
    <source>
        <dbReference type="ARBA" id="ARBA00022737"/>
    </source>
</evidence>
<dbReference type="InterPro" id="IPR003591">
    <property type="entry name" value="Leu-rich_rpt_typical-subtyp"/>
</dbReference>
<keyword evidence="6" id="KW-0175">Coiled coil</keyword>
<evidence type="ECO:0000256" key="4">
    <source>
        <dbReference type="ARBA" id="ARBA00022821"/>
    </source>
</evidence>
<proteinExistence type="inferred from homology"/>
<feature type="domain" description="NB-ARC" evidence="7">
    <location>
        <begin position="168"/>
        <end position="338"/>
    </location>
</feature>
<dbReference type="SUPFAM" id="SSF52540">
    <property type="entry name" value="P-loop containing nucleoside triphosphate hydrolases"/>
    <property type="match status" value="1"/>
</dbReference>
<feature type="coiled-coil region" evidence="6">
    <location>
        <begin position="29"/>
        <end position="70"/>
    </location>
</feature>
<dbReference type="GO" id="GO:0005524">
    <property type="term" value="F:ATP binding"/>
    <property type="evidence" value="ECO:0007669"/>
    <property type="project" value="UniProtKB-KW"/>
</dbReference>
<dbReference type="SMART" id="SM00369">
    <property type="entry name" value="LRR_TYP"/>
    <property type="match status" value="4"/>
</dbReference>
<evidence type="ECO:0000256" key="1">
    <source>
        <dbReference type="ARBA" id="ARBA00008894"/>
    </source>
</evidence>
<evidence type="ECO:0000259" key="8">
    <source>
        <dbReference type="Pfam" id="PF23247"/>
    </source>
</evidence>
<dbReference type="InterPro" id="IPR036388">
    <property type="entry name" value="WH-like_DNA-bd_sf"/>
</dbReference>
<comment type="similarity">
    <text evidence="1">Belongs to the disease resistance NB-LRR family.</text>
</comment>
<dbReference type="GO" id="GO:0043531">
    <property type="term" value="F:ADP binding"/>
    <property type="evidence" value="ECO:0007669"/>
    <property type="project" value="InterPro"/>
</dbReference>
<accession>A0A200QRC8</accession>
<sequence>MEVLQLLASPITEICKWAITPLGRQIGYLVHYKRNVEKLKKKVEDLRNTRAELQQKVDAARRNLESIRRVIEVWIERVDMETIGDENMVRLMNGEAIEMINHQCFKGWCSCFTCYSIGRKAQKKMFIVSELLNDGRSFGDVVADPSAPLASIEFVPTIYDFEDFTSRESVMNQVMEALKDEETYLFGVYGMGGVGKTMLMNHVRKRVLEEKLFDAVVITTVSQNVDLKRIQGEIAYKLGFTKLQNVDDIPTRAAMLSARLMQESKILVILDDLWSAMDLSLSDIGIPYRETHPHKCCKVVITTRSLDVCSWMNTQRHIEVRFLSEEDSWHLFKKSVGDVVDSTTLETMAREVARECGGLPIALVTLGKALRNKDKLVWDDTILQLRKSDYTYIDGMDHKVISSIKLSYDYLGNEIIRKCFLLCCLFPEDYRISLDELMMYVMGDDDILEDLETLKQVRGRLHTVFHKLIASSLLLGYKENDAGISYVWMHDIVRDVAISITSKEGKGFFVKAGGGLRNWPDRGIRLLSHNSTSKCLRLSLMENEISVLPEQPELPHLLSLSLEGNISLKELPDKFFESMKALATLDLSRTGISSLPSSLSFLLNLHTLNLDDCNFDQSIDISQIGELKKLEILSLHNCKLQKLPKEFGRLTNLKLLDLSDNVQLDIIPPNMISKLSRLEELNMKNSFTSWEVEGWGNGKEGGFKDEEESDAITLFSKLRVIILRYLSNLETIWKGVIPVLGCLENLKVLNVVGCDKLRYLFSMDMARRCLQQLENSTSASTSTTPPQTIFRVLFPQLSILHLFGLTNLTSFHQTGGSSVYSWPSLQDLIVPRCEKLKRLPLTHQSAPQLRRITGDSDEWFQDLEWESPSVMLHLQPLFQS</sequence>
<dbReference type="PANTHER" id="PTHR33463">
    <property type="entry name" value="NB-ARC DOMAIN-CONTAINING PROTEIN-RELATED"/>
    <property type="match status" value="1"/>
</dbReference>
<dbReference type="InterPro" id="IPR032675">
    <property type="entry name" value="LRR_dom_sf"/>
</dbReference>
<evidence type="ECO:0000256" key="2">
    <source>
        <dbReference type="ARBA" id="ARBA00022614"/>
    </source>
</evidence>
<dbReference type="Gene3D" id="1.10.10.10">
    <property type="entry name" value="Winged helix-like DNA-binding domain superfamily/Winged helix DNA-binding domain"/>
    <property type="match status" value="1"/>
</dbReference>
<dbReference type="STRING" id="56857.A0A200QRC8"/>
<protein>
    <submittedName>
        <fullName evidence="9">Disease resistance protein</fullName>
    </submittedName>
</protein>
<dbReference type="SUPFAM" id="SSF52058">
    <property type="entry name" value="L domain-like"/>
    <property type="match status" value="1"/>
</dbReference>
<evidence type="ECO:0000313" key="9">
    <source>
        <dbReference type="EMBL" id="OVA13003.1"/>
    </source>
</evidence>
<keyword evidence="5" id="KW-0067">ATP-binding</keyword>
<keyword evidence="3" id="KW-0677">Repeat</keyword>
<dbReference type="InterPro" id="IPR027417">
    <property type="entry name" value="P-loop_NTPase"/>
</dbReference>
<dbReference type="EMBL" id="MVGT01001250">
    <property type="protein sequence ID" value="OVA13003.1"/>
    <property type="molecule type" value="Genomic_DNA"/>
</dbReference>